<evidence type="ECO:0000313" key="2">
    <source>
        <dbReference type="Proteomes" id="UP000245626"/>
    </source>
</evidence>
<reference evidence="1 2" key="1">
    <citation type="journal article" date="2018" name="Mol. Biol. Evol.">
        <title>Broad Genomic Sampling Reveals a Smut Pathogenic Ancestry of the Fungal Clade Ustilaginomycotina.</title>
        <authorList>
            <person name="Kijpornyongpan T."/>
            <person name="Mondo S.J."/>
            <person name="Barry K."/>
            <person name="Sandor L."/>
            <person name="Lee J."/>
            <person name="Lipzen A."/>
            <person name="Pangilinan J."/>
            <person name="LaButti K."/>
            <person name="Hainaut M."/>
            <person name="Henrissat B."/>
            <person name="Grigoriev I.V."/>
            <person name="Spatafora J.W."/>
            <person name="Aime M.C."/>
        </authorList>
    </citation>
    <scope>NUCLEOTIDE SEQUENCE [LARGE SCALE GENOMIC DNA]</scope>
    <source>
        <strain evidence="1 2">SA 807</strain>
    </source>
</reference>
<name>A0ACD0NRY5_9BASI</name>
<dbReference type="EMBL" id="KZ820181">
    <property type="protein sequence ID" value="PWN48562.1"/>
    <property type="molecule type" value="Genomic_DNA"/>
</dbReference>
<accession>A0ACD0NRY5</accession>
<organism evidence="1 2">
    <name type="scientific">Violaceomyces palustris</name>
    <dbReference type="NCBI Taxonomy" id="1673888"/>
    <lineage>
        <taxon>Eukaryota</taxon>
        <taxon>Fungi</taxon>
        <taxon>Dikarya</taxon>
        <taxon>Basidiomycota</taxon>
        <taxon>Ustilaginomycotina</taxon>
        <taxon>Ustilaginomycetes</taxon>
        <taxon>Violaceomycetales</taxon>
        <taxon>Violaceomycetaceae</taxon>
        <taxon>Violaceomyces</taxon>
    </lineage>
</organism>
<dbReference type="Proteomes" id="UP000245626">
    <property type="component" value="Unassembled WGS sequence"/>
</dbReference>
<gene>
    <name evidence="1" type="ORF">IE53DRAFT_188207</name>
</gene>
<sequence>MVELPKPRALRERRMRKAKCLSSLGLKKARLLKDDEFAMLIRWLYLTRTTGLGGRGEGMKVRLGNRNRNSDKRSLVKKKEKKRITETYQRGEGGGGGGRGDGGRRKKSKGETLFFEKEKERESPSEWLNRKWVISPSSLKIAGSDFFFFLSAVFEVNQNQRSDHLWDRKASFPLG</sequence>
<keyword evidence="2" id="KW-1185">Reference proteome</keyword>
<protein>
    <submittedName>
        <fullName evidence="1">Uncharacterized protein</fullName>
    </submittedName>
</protein>
<proteinExistence type="predicted"/>
<evidence type="ECO:0000313" key="1">
    <source>
        <dbReference type="EMBL" id="PWN48562.1"/>
    </source>
</evidence>